<feature type="compositionally biased region" description="Acidic residues" evidence="1">
    <location>
        <begin position="35"/>
        <end position="81"/>
    </location>
</feature>
<dbReference type="OrthoDB" id="7872910at2759"/>
<sequence>MRSLMLVALLAFLAVGFVAARPAEDEESAPAVVESADEDSTSNDADVDADESTDDEESADDGEDSGDSADESSDDADEEEPITAAPVKKQVRPFWPRFGGHGPVVVRPHRSLVKVKAQ</sequence>
<dbReference type="KEGG" id="der:6546094"/>
<keyword evidence="4" id="KW-1185">Reference proteome</keyword>
<reference evidence="3 4" key="2">
    <citation type="journal article" date="2008" name="Bioinformatics">
        <title>Assembly reconciliation.</title>
        <authorList>
            <person name="Zimin A.V."/>
            <person name="Smith D.R."/>
            <person name="Sutton G."/>
            <person name="Yorke J.A."/>
        </authorList>
    </citation>
    <scope>NUCLEOTIDE SEQUENCE [LARGE SCALE GENOMIC DNA]</scope>
    <source>
        <strain evidence="3 4">TSC#14021-0224.01</strain>
    </source>
</reference>
<evidence type="ECO:0000313" key="3">
    <source>
        <dbReference type="EMBL" id="EDV51812.1"/>
    </source>
</evidence>
<protein>
    <submittedName>
        <fullName evidence="3">Uncharacterized protein</fullName>
    </submittedName>
</protein>
<dbReference type="OMA" id="STPFWPR"/>
<dbReference type="AlphaFoldDB" id="B3NHL7"/>
<feature type="signal peptide" evidence="2">
    <location>
        <begin position="1"/>
        <end position="20"/>
    </location>
</feature>
<dbReference type="HOGENOM" id="CLU_2123595_0_0_1"/>
<evidence type="ECO:0000313" key="4">
    <source>
        <dbReference type="Proteomes" id="UP000008711"/>
    </source>
</evidence>
<organism evidence="3 4">
    <name type="scientific">Drosophila erecta</name>
    <name type="common">Fruit fly</name>
    <dbReference type="NCBI Taxonomy" id="7220"/>
    <lineage>
        <taxon>Eukaryota</taxon>
        <taxon>Metazoa</taxon>
        <taxon>Ecdysozoa</taxon>
        <taxon>Arthropoda</taxon>
        <taxon>Hexapoda</taxon>
        <taxon>Insecta</taxon>
        <taxon>Pterygota</taxon>
        <taxon>Neoptera</taxon>
        <taxon>Endopterygota</taxon>
        <taxon>Diptera</taxon>
        <taxon>Brachycera</taxon>
        <taxon>Muscomorpha</taxon>
        <taxon>Ephydroidea</taxon>
        <taxon>Drosophilidae</taxon>
        <taxon>Drosophila</taxon>
        <taxon>Sophophora</taxon>
    </lineage>
</organism>
<proteinExistence type="predicted"/>
<feature type="region of interest" description="Disordered" evidence="1">
    <location>
        <begin position="23"/>
        <end position="103"/>
    </location>
</feature>
<gene>
    <name evidence="3" type="primary">Dere\GG13692</name>
    <name evidence="3" type="synonym">dere_GLEANR_13934</name>
    <name evidence="3" type="synonym">GG13692</name>
    <name evidence="3" type="ORF">Dere_GG13692</name>
</gene>
<keyword evidence="2" id="KW-0732">Signal</keyword>
<reference evidence="3 4" key="1">
    <citation type="journal article" date="2007" name="Nature">
        <title>Evolution of genes and genomes on the Drosophila phylogeny.</title>
        <authorList>
            <consortium name="Drosophila 12 Genomes Consortium"/>
            <person name="Clark A.G."/>
            <person name="Eisen M.B."/>
            <person name="Smith D.R."/>
            <person name="Bergman C.M."/>
            <person name="Oliver B."/>
            <person name="Markow T.A."/>
            <person name="Kaufman T.C."/>
            <person name="Kellis M."/>
            <person name="Gelbart W."/>
            <person name="Iyer V.N."/>
            <person name="Pollard D.A."/>
            <person name="Sackton T.B."/>
            <person name="Larracuente A.M."/>
            <person name="Singh N.D."/>
            <person name="Abad J.P."/>
            <person name="Abt D.N."/>
            <person name="Adryan B."/>
            <person name="Aguade M."/>
            <person name="Akashi H."/>
            <person name="Anderson W.W."/>
            <person name="Aquadro C.F."/>
            <person name="Ardell D.H."/>
            <person name="Arguello R."/>
            <person name="Artieri C.G."/>
            <person name="Barbash D.A."/>
            <person name="Barker D."/>
            <person name="Barsanti P."/>
            <person name="Batterham P."/>
            <person name="Batzoglou S."/>
            <person name="Begun D."/>
            <person name="Bhutkar A."/>
            <person name="Blanco E."/>
            <person name="Bosak S.A."/>
            <person name="Bradley R.K."/>
            <person name="Brand A.D."/>
            <person name="Brent M.R."/>
            <person name="Brooks A.N."/>
            <person name="Brown R.H."/>
            <person name="Butlin R.K."/>
            <person name="Caggese C."/>
            <person name="Calvi B.R."/>
            <person name="Bernardo de Carvalho A."/>
            <person name="Caspi A."/>
            <person name="Castrezana S."/>
            <person name="Celniker S.E."/>
            <person name="Chang J.L."/>
            <person name="Chapple C."/>
            <person name="Chatterji S."/>
            <person name="Chinwalla A."/>
            <person name="Civetta A."/>
            <person name="Clifton S.W."/>
            <person name="Comeron J.M."/>
            <person name="Costello J.C."/>
            <person name="Coyne J.A."/>
            <person name="Daub J."/>
            <person name="David R.G."/>
            <person name="Delcher A.L."/>
            <person name="Delehaunty K."/>
            <person name="Do C.B."/>
            <person name="Ebling H."/>
            <person name="Edwards K."/>
            <person name="Eickbush T."/>
            <person name="Evans J.D."/>
            <person name="Filipski A."/>
            <person name="Findeiss S."/>
            <person name="Freyhult E."/>
            <person name="Fulton L."/>
            <person name="Fulton R."/>
            <person name="Garcia A.C."/>
            <person name="Gardiner A."/>
            <person name="Garfield D.A."/>
            <person name="Garvin B.E."/>
            <person name="Gibson G."/>
            <person name="Gilbert D."/>
            <person name="Gnerre S."/>
            <person name="Godfrey J."/>
            <person name="Good R."/>
            <person name="Gotea V."/>
            <person name="Gravely B."/>
            <person name="Greenberg A.J."/>
            <person name="Griffiths-Jones S."/>
            <person name="Gross S."/>
            <person name="Guigo R."/>
            <person name="Gustafson E.A."/>
            <person name="Haerty W."/>
            <person name="Hahn M.W."/>
            <person name="Halligan D.L."/>
            <person name="Halpern A.L."/>
            <person name="Halter G.M."/>
            <person name="Han M.V."/>
            <person name="Heger A."/>
            <person name="Hillier L."/>
            <person name="Hinrichs A.S."/>
            <person name="Holmes I."/>
            <person name="Hoskins R.A."/>
            <person name="Hubisz M.J."/>
            <person name="Hultmark D."/>
            <person name="Huntley M.A."/>
            <person name="Jaffe D.B."/>
            <person name="Jagadeeshan S."/>
            <person name="Jeck W.R."/>
            <person name="Johnson J."/>
            <person name="Jones C.D."/>
            <person name="Jordan W.C."/>
            <person name="Karpen G.H."/>
            <person name="Kataoka E."/>
            <person name="Keightley P.D."/>
            <person name="Kheradpour P."/>
            <person name="Kirkness E.F."/>
            <person name="Koerich L.B."/>
            <person name="Kristiansen K."/>
            <person name="Kudrna D."/>
            <person name="Kulathinal R.J."/>
            <person name="Kumar S."/>
            <person name="Kwok R."/>
            <person name="Lander E."/>
            <person name="Langley C.H."/>
            <person name="Lapoint R."/>
            <person name="Lazzaro B.P."/>
            <person name="Lee S.J."/>
            <person name="Levesque L."/>
            <person name="Li R."/>
            <person name="Lin C.F."/>
            <person name="Lin M.F."/>
            <person name="Lindblad-Toh K."/>
            <person name="Llopart A."/>
            <person name="Long M."/>
            <person name="Low L."/>
            <person name="Lozovsky E."/>
            <person name="Lu J."/>
            <person name="Luo M."/>
            <person name="Machado C.A."/>
            <person name="Makalowski W."/>
            <person name="Marzo M."/>
            <person name="Matsuda M."/>
            <person name="Matzkin L."/>
            <person name="McAllister B."/>
            <person name="McBride C.S."/>
            <person name="McKernan B."/>
            <person name="McKernan K."/>
            <person name="Mendez-Lago M."/>
            <person name="Minx P."/>
            <person name="Mollenhauer M.U."/>
            <person name="Montooth K."/>
            <person name="Mount S.M."/>
            <person name="Mu X."/>
            <person name="Myers E."/>
            <person name="Negre B."/>
            <person name="Newfeld S."/>
            <person name="Nielsen R."/>
            <person name="Noor M.A."/>
            <person name="O'Grady P."/>
            <person name="Pachter L."/>
            <person name="Papaceit M."/>
            <person name="Parisi M.J."/>
            <person name="Parisi M."/>
            <person name="Parts L."/>
            <person name="Pedersen J.S."/>
            <person name="Pesole G."/>
            <person name="Phillippy A.M."/>
            <person name="Ponting C.P."/>
            <person name="Pop M."/>
            <person name="Porcelli D."/>
            <person name="Powell J.R."/>
            <person name="Prohaska S."/>
            <person name="Pruitt K."/>
            <person name="Puig M."/>
            <person name="Quesneville H."/>
            <person name="Ram K.R."/>
            <person name="Rand D."/>
            <person name="Rasmussen M.D."/>
            <person name="Reed L.K."/>
            <person name="Reenan R."/>
            <person name="Reily A."/>
            <person name="Remington K.A."/>
            <person name="Rieger T.T."/>
            <person name="Ritchie M.G."/>
            <person name="Robin C."/>
            <person name="Rogers Y.H."/>
            <person name="Rohde C."/>
            <person name="Rozas J."/>
            <person name="Rubenfield M.J."/>
            <person name="Ruiz A."/>
            <person name="Russo S."/>
            <person name="Salzberg S.L."/>
            <person name="Sanchez-Gracia A."/>
            <person name="Saranga D.J."/>
            <person name="Sato H."/>
            <person name="Schaeffer S.W."/>
            <person name="Schatz M.C."/>
            <person name="Schlenke T."/>
            <person name="Schwartz R."/>
            <person name="Segarra C."/>
            <person name="Singh R.S."/>
            <person name="Sirot L."/>
            <person name="Sirota M."/>
            <person name="Sisneros N.B."/>
            <person name="Smith C.D."/>
            <person name="Smith T.F."/>
            <person name="Spieth J."/>
            <person name="Stage D.E."/>
            <person name="Stark A."/>
            <person name="Stephan W."/>
            <person name="Strausberg R.L."/>
            <person name="Strempel S."/>
            <person name="Sturgill D."/>
            <person name="Sutton G."/>
            <person name="Sutton G.G."/>
            <person name="Tao W."/>
            <person name="Teichmann S."/>
            <person name="Tobari Y.N."/>
            <person name="Tomimura Y."/>
            <person name="Tsolas J.M."/>
            <person name="Valente V.L."/>
            <person name="Venter E."/>
            <person name="Venter J.C."/>
            <person name="Vicario S."/>
            <person name="Vieira F.G."/>
            <person name="Vilella A.J."/>
            <person name="Villasante A."/>
            <person name="Walenz B."/>
            <person name="Wang J."/>
            <person name="Wasserman M."/>
            <person name="Watts T."/>
            <person name="Wilson D."/>
            <person name="Wilson R.K."/>
            <person name="Wing R.A."/>
            <person name="Wolfner M.F."/>
            <person name="Wong A."/>
            <person name="Wong G.K."/>
            <person name="Wu C.I."/>
            <person name="Wu G."/>
            <person name="Yamamoto D."/>
            <person name="Yang H.P."/>
            <person name="Yang S.P."/>
            <person name="Yorke J.A."/>
            <person name="Yoshida K."/>
            <person name="Zdobnov E."/>
            <person name="Zhang P."/>
            <person name="Zhang Y."/>
            <person name="Zimin A.V."/>
            <person name="Baldwin J."/>
            <person name="Abdouelleil A."/>
            <person name="Abdulkadir J."/>
            <person name="Abebe A."/>
            <person name="Abera B."/>
            <person name="Abreu J."/>
            <person name="Acer S.C."/>
            <person name="Aftuck L."/>
            <person name="Alexander A."/>
            <person name="An P."/>
            <person name="Anderson E."/>
            <person name="Anderson S."/>
            <person name="Arachi H."/>
            <person name="Azer M."/>
            <person name="Bachantsang P."/>
            <person name="Barry A."/>
            <person name="Bayul T."/>
            <person name="Berlin A."/>
            <person name="Bessette D."/>
            <person name="Bloom T."/>
            <person name="Blye J."/>
            <person name="Boguslavskiy L."/>
            <person name="Bonnet C."/>
            <person name="Boukhgalter B."/>
            <person name="Bourzgui I."/>
            <person name="Brown A."/>
            <person name="Cahill P."/>
            <person name="Channer S."/>
            <person name="Cheshatsang Y."/>
            <person name="Chuda L."/>
            <person name="Citroen M."/>
            <person name="Collymore A."/>
            <person name="Cooke P."/>
            <person name="Costello M."/>
            <person name="D'Aco K."/>
            <person name="Daza R."/>
            <person name="De Haan G."/>
            <person name="DeGray S."/>
            <person name="DeMaso C."/>
            <person name="Dhargay N."/>
            <person name="Dooley K."/>
            <person name="Dooley E."/>
            <person name="Doricent M."/>
            <person name="Dorje P."/>
            <person name="Dorjee K."/>
            <person name="Dupes A."/>
            <person name="Elong R."/>
            <person name="Falk J."/>
            <person name="Farina A."/>
            <person name="Faro S."/>
            <person name="Ferguson D."/>
            <person name="Fisher S."/>
            <person name="Foley C.D."/>
            <person name="Franke A."/>
            <person name="Friedrich D."/>
            <person name="Gadbois L."/>
            <person name="Gearin G."/>
            <person name="Gearin C.R."/>
            <person name="Giannoukos G."/>
            <person name="Goode T."/>
            <person name="Graham J."/>
            <person name="Grandbois E."/>
            <person name="Grewal S."/>
            <person name="Gyaltsen K."/>
            <person name="Hafez N."/>
            <person name="Hagos B."/>
            <person name="Hall J."/>
            <person name="Henson C."/>
            <person name="Hollinger A."/>
            <person name="Honan T."/>
            <person name="Huard M.D."/>
            <person name="Hughes L."/>
            <person name="Hurhula B."/>
            <person name="Husby M.E."/>
            <person name="Kamat A."/>
            <person name="Kanga B."/>
            <person name="Kashin S."/>
            <person name="Khazanovich D."/>
            <person name="Kisner P."/>
            <person name="Lance K."/>
            <person name="Lara M."/>
            <person name="Lee W."/>
            <person name="Lennon N."/>
            <person name="Letendre F."/>
            <person name="LeVine R."/>
            <person name="Lipovsky A."/>
            <person name="Liu X."/>
            <person name="Liu J."/>
            <person name="Liu S."/>
            <person name="Lokyitsang T."/>
            <person name="Lokyitsang Y."/>
            <person name="Lubonja R."/>
            <person name="Lui A."/>
            <person name="MacDonald P."/>
            <person name="Magnisalis V."/>
            <person name="Maru K."/>
            <person name="Matthews C."/>
            <person name="McCusker W."/>
            <person name="McDonough S."/>
            <person name="Mehta T."/>
            <person name="Meldrim J."/>
            <person name="Meneus L."/>
            <person name="Mihai O."/>
            <person name="Mihalev A."/>
            <person name="Mihova T."/>
            <person name="Mittelman R."/>
            <person name="Mlenga V."/>
            <person name="Montmayeur A."/>
            <person name="Mulrain L."/>
            <person name="Navidi A."/>
            <person name="Naylor J."/>
            <person name="Negash T."/>
            <person name="Nguyen T."/>
            <person name="Nguyen N."/>
            <person name="Nicol R."/>
            <person name="Norbu C."/>
            <person name="Norbu N."/>
            <person name="Novod N."/>
            <person name="O'Neill B."/>
            <person name="Osman S."/>
            <person name="Markiewicz E."/>
            <person name="Oyono O.L."/>
            <person name="Patti C."/>
            <person name="Phunkhang P."/>
            <person name="Pierre F."/>
            <person name="Priest M."/>
            <person name="Raghuraman S."/>
            <person name="Rege F."/>
            <person name="Reyes R."/>
            <person name="Rise C."/>
            <person name="Rogov P."/>
            <person name="Ross K."/>
            <person name="Ryan E."/>
            <person name="Settipalli S."/>
            <person name="Shea T."/>
            <person name="Sherpa N."/>
            <person name="Shi L."/>
            <person name="Shih D."/>
            <person name="Sparrow T."/>
            <person name="Spaulding J."/>
            <person name="Stalker J."/>
            <person name="Stange-Thomann N."/>
            <person name="Stavropoulos S."/>
            <person name="Stone C."/>
            <person name="Strader C."/>
            <person name="Tesfaye S."/>
            <person name="Thomson T."/>
            <person name="Thoulutsang Y."/>
            <person name="Thoulutsang D."/>
            <person name="Topham K."/>
            <person name="Topping I."/>
            <person name="Tsamla T."/>
            <person name="Vassiliev H."/>
            <person name="Vo A."/>
            <person name="Wangchuk T."/>
            <person name="Wangdi T."/>
            <person name="Weiand M."/>
            <person name="Wilkinson J."/>
            <person name="Wilson A."/>
            <person name="Yadav S."/>
            <person name="Young G."/>
            <person name="Yu Q."/>
            <person name="Zembek L."/>
            <person name="Zhong D."/>
            <person name="Zimmer A."/>
            <person name="Zwirko Z."/>
            <person name="Jaffe D.B."/>
            <person name="Alvarez P."/>
            <person name="Brockman W."/>
            <person name="Butler J."/>
            <person name="Chin C."/>
            <person name="Gnerre S."/>
            <person name="Grabherr M."/>
            <person name="Kleber M."/>
            <person name="Mauceli E."/>
            <person name="MacCallum I."/>
        </authorList>
    </citation>
    <scope>NUCLEOTIDE SEQUENCE [LARGE SCALE GENOMIC DNA]</scope>
    <source>
        <strain evidence="3 4">TSC#14021-0224.01</strain>
    </source>
</reference>
<dbReference type="EMBL" id="CH954178">
    <property type="protein sequence ID" value="EDV51812.1"/>
    <property type="molecule type" value="Genomic_DNA"/>
</dbReference>
<name>B3NHL7_DROER</name>
<accession>B3NHL7</accession>
<dbReference type="Proteomes" id="UP000008711">
    <property type="component" value="Unassembled WGS sequence"/>
</dbReference>
<evidence type="ECO:0000256" key="1">
    <source>
        <dbReference type="SAM" id="MobiDB-lite"/>
    </source>
</evidence>
<feature type="chain" id="PRO_5002791793" evidence="2">
    <location>
        <begin position="21"/>
        <end position="118"/>
    </location>
</feature>
<dbReference type="PhylomeDB" id="B3NHL7"/>
<evidence type="ECO:0000256" key="2">
    <source>
        <dbReference type="SAM" id="SignalP"/>
    </source>
</evidence>